<dbReference type="Proteomes" id="UP000030980">
    <property type="component" value="Unassembled WGS sequence"/>
</dbReference>
<name>A0A0B3BSU7_9PSED</name>
<accession>A0A0B3BSU7</accession>
<gene>
    <name evidence="1" type="ORF">PT85_14640</name>
</gene>
<dbReference type="EMBL" id="JTAK01000006">
    <property type="protein sequence ID" value="KHO63739.1"/>
    <property type="molecule type" value="Genomic_DNA"/>
</dbReference>
<organism evidence="1 2">
    <name type="scientific">Pseudomonas flexibilis</name>
    <dbReference type="NCBI Taxonomy" id="706570"/>
    <lineage>
        <taxon>Bacteria</taxon>
        <taxon>Pseudomonadati</taxon>
        <taxon>Pseudomonadota</taxon>
        <taxon>Gammaproteobacteria</taxon>
        <taxon>Pseudomonadales</taxon>
        <taxon>Pseudomonadaceae</taxon>
        <taxon>Pseudomonas</taxon>
    </lineage>
</organism>
<sequence>MGTVLGAWQPGKTLPELDELAGKLRIVQVAEALAGHDHDIPASQIALLLAECFADLALQTVALDREPDALLADHQPEAGVIQTVCAGEEQNVPARDLTAG</sequence>
<keyword evidence="2" id="KW-1185">Reference proteome</keyword>
<dbReference type="AlphaFoldDB" id="A0A0B3BSU7"/>
<proteinExistence type="predicted"/>
<dbReference type="STRING" id="706570.PT85_14640"/>
<evidence type="ECO:0000313" key="2">
    <source>
        <dbReference type="Proteomes" id="UP000030980"/>
    </source>
</evidence>
<comment type="caution">
    <text evidence="1">The sequence shown here is derived from an EMBL/GenBank/DDBJ whole genome shotgun (WGS) entry which is preliminary data.</text>
</comment>
<protein>
    <submittedName>
        <fullName evidence="1">Uncharacterized protein</fullName>
    </submittedName>
</protein>
<reference evidence="1 2" key="1">
    <citation type="submission" date="2014-11" db="EMBL/GenBank/DDBJ databases">
        <title>Genome sequence of Pseudomonas tuomuerensis JCM 14085.</title>
        <authorList>
            <person name="Shin S.-K."/>
            <person name="Yi H."/>
        </authorList>
    </citation>
    <scope>NUCLEOTIDE SEQUENCE [LARGE SCALE GENOMIC DNA]</scope>
    <source>
        <strain evidence="1 2">JCM 14085</strain>
    </source>
</reference>
<evidence type="ECO:0000313" key="1">
    <source>
        <dbReference type="EMBL" id="KHO63739.1"/>
    </source>
</evidence>